<dbReference type="GO" id="GO:0016020">
    <property type="term" value="C:membrane"/>
    <property type="evidence" value="ECO:0007669"/>
    <property type="project" value="UniProtKB-SubCell"/>
</dbReference>
<dbReference type="GO" id="GO:0005351">
    <property type="term" value="F:carbohydrate:proton symporter activity"/>
    <property type="evidence" value="ECO:0007669"/>
    <property type="project" value="TreeGrafter"/>
</dbReference>
<evidence type="ECO:0000256" key="4">
    <source>
        <dbReference type="ARBA" id="ARBA00022692"/>
    </source>
</evidence>
<dbReference type="InterPro" id="IPR036259">
    <property type="entry name" value="MFS_trans_sf"/>
</dbReference>
<keyword evidence="12" id="KW-1185">Reference proteome</keyword>
<comment type="similarity">
    <text evidence="2 7">Belongs to the major facilitator superfamily. Sugar transporter (TC 2.A.1.1) family.</text>
</comment>
<dbReference type="CDD" id="cd17356">
    <property type="entry name" value="MFS_HXT"/>
    <property type="match status" value="1"/>
</dbReference>
<dbReference type="InterPro" id="IPR020846">
    <property type="entry name" value="MFS_dom"/>
</dbReference>
<feature type="transmembrane region" description="Helical" evidence="9">
    <location>
        <begin position="404"/>
        <end position="430"/>
    </location>
</feature>
<evidence type="ECO:0000256" key="8">
    <source>
        <dbReference type="SAM" id="MobiDB-lite"/>
    </source>
</evidence>
<dbReference type="PROSITE" id="PS50850">
    <property type="entry name" value="MFS"/>
    <property type="match status" value="1"/>
</dbReference>
<organism evidence="11 12">
    <name type="scientific">Ophiobolus disseminans</name>
    <dbReference type="NCBI Taxonomy" id="1469910"/>
    <lineage>
        <taxon>Eukaryota</taxon>
        <taxon>Fungi</taxon>
        <taxon>Dikarya</taxon>
        <taxon>Ascomycota</taxon>
        <taxon>Pezizomycotina</taxon>
        <taxon>Dothideomycetes</taxon>
        <taxon>Pleosporomycetidae</taxon>
        <taxon>Pleosporales</taxon>
        <taxon>Pleosporineae</taxon>
        <taxon>Phaeosphaeriaceae</taxon>
        <taxon>Ophiobolus</taxon>
    </lineage>
</organism>
<evidence type="ECO:0000256" key="7">
    <source>
        <dbReference type="RuleBase" id="RU003346"/>
    </source>
</evidence>
<dbReference type="InterPro" id="IPR050360">
    <property type="entry name" value="MFS_Sugar_Transporters"/>
</dbReference>
<feature type="compositionally biased region" description="Basic and acidic residues" evidence="8">
    <location>
        <begin position="554"/>
        <end position="578"/>
    </location>
</feature>
<dbReference type="PANTHER" id="PTHR48022">
    <property type="entry name" value="PLASTIDIC GLUCOSE TRANSPORTER 4"/>
    <property type="match status" value="1"/>
</dbReference>
<feature type="transmembrane region" description="Helical" evidence="9">
    <location>
        <begin position="93"/>
        <end position="113"/>
    </location>
</feature>
<dbReference type="NCBIfam" id="TIGR00879">
    <property type="entry name" value="SP"/>
    <property type="match status" value="1"/>
</dbReference>
<feature type="transmembrane region" description="Helical" evidence="9">
    <location>
        <begin position="305"/>
        <end position="324"/>
    </location>
</feature>
<protein>
    <submittedName>
        <fullName evidence="11">MFS monosaccharide transporter-like protein</fullName>
    </submittedName>
</protein>
<dbReference type="InterPro" id="IPR005828">
    <property type="entry name" value="MFS_sugar_transport-like"/>
</dbReference>
<gene>
    <name evidence="11" type="ORF">CC86DRAFT_375700</name>
</gene>
<feature type="transmembrane region" description="Helical" evidence="9">
    <location>
        <begin position="213"/>
        <end position="235"/>
    </location>
</feature>
<feature type="transmembrane region" description="Helical" evidence="9">
    <location>
        <begin position="344"/>
        <end position="361"/>
    </location>
</feature>
<dbReference type="FunFam" id="1.20.1250.20:FF:000044">
    <property type="entry name" value="Hexose transporter Hxt3p"/>
    <property type="match status" value="1"/>
</dbReference>
<evidence type="ECO:0000256" key="2">
    <source>
        <dbReference type="ARBA" id="ARBA00010992"/>
    </source>
</evidence>
<sequence>MKLKNPIKQWRRRNSVEKSSRYVGEHAGYDTTPLPRVTWKGFSMGVLVSMGGAVFGYDTGQISGFLGMPDFLRRFGQQNSAGEFYFSNVRSGLIVALLSIGTLFGALVAAPIADKIGRKFSIIFWCAIVCVGVIVQISATDKWYQIMMGRFVAGWGVGGLSLLVPMYQAETAPRHIRGALVSTYQLMITFGIFLAAVFNYAAERHQSGKAASWRITMGLTFIFPAILGAGMLFFAETPRFNFRHGKVDKATKTMTGVYGVPENHYSIQMELEEMRVKFAAEDSIKTNPIQEWIGMWRAPKMAYRLAIGMGLQMFQQLTGANYFFYYGTTVFAGTGIKNSFVTQMILNGINFGVTFYGLYIVEHYGRRKSLIAGSCWMFICFLIFASVGHFALDRENPENTEPAATAMICFACFFIFGFATTWGPMVWTICSELFPSRYRAKAMALSTASNWLWNFLLAFFTPFITGAIDFRYGYVFAGTNVLGGLIVYFFVIEGQGRTLEEIDTMYLMGVKPWESAKWVVPSLEELSGKMREKLEAGNPELALKKEVAQGGEGLRAEEGVERDGSEEALREKKDDTIV</sequence>
<dbReference type="SUPFAM" id="SSF103473">
    <property type="entry name" value="MFS general substrate transporter"/>
    <property type="match status" value="1"/>
</dbReference>
<dbReference type="Gene3D" id="1.20.1250.20">
    <property type="entry name" value="MFS general substrate transporter like domains"/>
    <property type="match status" value="1"/>
</dbReference>
<dbReference type="Proteomes" id="UP000799424">
    <property type="component" value="Unassembled WGS sequence"/>
</dbReference>
<evidence type="ECO:0000256" key="1">
    <source>
        <dbReference type="ARBA" id="ARBA00004141"/>
    </source>
</evidence>
<evidence type="ECO:0000256" key="5">
    <source>
        <dbReference type="ARBA" id="ARBA00022989"/>
    </source>
</evidence>
<evidence type="ECO:0000256" key="3">
    <source>
        <dbReference type="ARBA" id="ARBA00022448"/>
    </source>
</evidence>
<dbReference type="InterPro" id="IPR005829">
    <property type="entry name" value="Sugar_transporter_CS"/>
</dbReference>
<evidence type="ECO:0000259" key="10">
    <source>
        <dbReference type="PROSITE" id="PS50850"/>
    </source>
</evidence>
<dbReference type="PANTHER" id="PTHR48022:SF91">
    <property type="entry name" value="MAJOR FACILITATOR SUPERFAMILY (MFS) PROFILE DOMAIN-CONTAINING PROTEIN-RELATED"/>
    <property type="match status" value="1"/>
</dbReference>
<evidence type="ECO:0000313" key="11">
    <source>
        <dbReference type="EMBL" id="KAF2818672.1"/>
    </source>
</evidence>
<feature type="region of interest" description="Disordered" evidence="8">
    <location>
        <begin position="549"/>
        <end position="578"/>
    </location>
</feature>
<proteinExistence type="inferred from homology"/>
<name>A0A6A6ZC56_9PLEO</name>
<dbReference type="EMBL" id="MU006250">
    <property type="protein sequence ID" value="KAF2818672.1"/>
    <property type="molecule type" value="Genomic_DNA"/>
</dbReference>
<accession>A0A6A6ZC56</accession>
<comment type="subcellular location">
    <subcellularLocation>
        <location evidence="1">Membrane</location>
        <topology evidence="1">Multi-pass membrane protein</topology>
    </subcellularLocation>
</comment>
<reference evidence="11" key="1">
    <citation type="journal article" date="2020" name="Stud. Mycol.">
        <title>101 Dothideomycetes genomes: a test case for predicting lifestyles and emergence of pathogens.</title>
        <authorList>
            <person name="Haridas S."/>
            <person name="Albert R."/>
            <person name="Binder M."/>
            <person name="Bloem J."/>
            <person name="Labutti K."/>
            <person name="Salamov A."/>
            <person name="Andreopoulos B."/>
            <person name="Baker S."/>
            <person name="Barry K."/>
            <person name="Bills G."/>
            <person name="Bluhm B."/>
            <person name="Cannon C."/>
            <person name="Castanera R."/>
            <person name="Culley D."/>
            <person name="Daum C."/>
            <person name="Ezra D."/>
            <person name="Gonzalez J."/>
            <person name="Henrissat B."/>
            <person name="Kuo A."/>
            <person name="Liang C."/>
            <person name="Lipzen A."/>
            <person name="Lutzoni F."/>
            <person name="Magnuson J."/>
            <person name="Mondo S."/>
            <person name="Nolan M."/>
            <person name="Ohm R."/>
            <person name="Pangilinan J."/>
            <person name="Park H.-J."/>
            <person name="Ramirez L."/>
            <person name="Alfaro M."/>
            <person name="Sun H."/>
            <person name="Tritt A."/>
            <person name="Yoshinaga Y."/>
            <person name="Zwiers L.-H."/>
            <person name="Turgeon B."/>
            <person name="Goodwin S."/>
            <person name="Spatafora J."/>
            <person name="Crous P."/>
            <person name="Grigoriev I."/>
        </authorList>
    </citation>
    <scope>NUCLEOTIDE SEQUENCE</scope>
    <source>
        <strain evidence="11">CBS 113818</strain>
    </source>
</reference>
<evidence type="ECO:0000256" key="9">
    <source>
        <dbReference type="SAM" id="Phobius"/>
    </source>
</evidence>
<feature type="transmembrane region" description="Helical" evidence="9">
    <location>
        <begin position="451"/>
        <end position="468"/>
    </location>
</feature>
<feature type="transmembrane region" description="Helical" evidence="9">
    <location>
        <begin position="143"/>
        <end position="167"/>
    </location>
</feature>
<dbReference type="Pfam" id="PF00083">
    <property type="entry name" value="Sugar_tr"/>
    <property type="match status" value="1"/>
</dbReference>
<dbReference type="InterPro" id="IPR003663">
    <property type="entry name" value="Sugar/inositol_transpt"/>
</dbReference>
<keyword evidence="6 9" id="KW-0472">Membrane</keyword>
<evidence type="ECO:0000313" key="12">
    <source>
        <dbReference type="Proteomes" id="UP000799424"/>
    </source>
</evidence>
<feature type="transmembrane region" description="Helical" evidence="9">
    <location>
        <begin position="179"/>
        <end position="201"/>
    </location>
</feature>
<feature type="domain" description="Major facilitator superfamily (MFS) profile" evidence="10">
    <location>
        <begin position="44"/>
        <end position="495"/>
    </location>
</feature>
<keyword evidence="3 7" id="KW-0813">Transport</keyword>
<dbReference type="OrthoDB" id="2241241at2759"/>
<feature type="transmembrane region" description="Helical" evidence="9">
    <location>
        <begin position="474"/>
        <end position="492"/>
    </location>
</feature>
<keyword evidence="5 9" id="KW-1133">Transmembrane helix</keyword>
<feature type="transmembrane region" description="Helical" evidence="9">
    <location>
        <begin position="370"/>
        <end position="392"/>
    </location>
</feature>
<evidence type="ECO:0000256" key="6">
    <source>
        <dbReference type="ARBA" id="ARBA00023136"/>
    </source>
</evidence>
<keyword evidence="4 9" id="KW-0812">Transmembrane</keyword>
<feature type="transmembrane region" description="Helical" evidence="9">
    <location>
        <begin position="120"/>
        <end position="137"/>
    </location>
</feature>
<dbReference type="PRINTS" id="PR00171">
    <property type="entry name" value="SUGRTRNSPORT"/>
</dbReference>
<dbReference type="PROSITE" id="PS00216">
    <property type="entry name" value="SUGAR_TRANSPORT_1"/>
    <property type="match status" value="1"/>
</dbReference>
<dbReference type="AlphaFoldDB" id="A0A6A6ZC56"/>